<dbReference type="PROSITE" id="PS50404">
    <property type="entry name" value="GST_NTER"/>
    <property type="match status" value="1"/>
</dbReference>
<keyword evidence="6" id="KW-0808">Transferase</keyword>
<gene>
    <name evidence="10" type="primary">gstt1a</name>
</gene>
<name>A0A3B3H9K9_ORYLA</name>
<dbReference type="FunFam" id="1.20.1050.10:FF:000008">
    <property type="entry name" value="Glutathione S-transferase theta-1"/>
    <property type="match status" value="1"/>
</dbReference>
<reference evidence="10" key="2">
    <citation type="submission" date="2025-08" db="UniProtKB">
        <authorList>
            <consortium name="Ensembl"/>
        </authorList>
    </citation>
    <scope>IDENTIFICATION</scope>
    <source>
        <strain evidence="10">Hd-rR</strain>
    </source>
</reference>
<sequence length="243" mass="28156">MPLMELYLDLLSPPCRAVFLFAKSLRIPFEFKHVELADGQQYSEEFAKLSIVKKVPVLKDGDFVLTESTAILKFLARKCLVADHWFPADLRQQALVNEYSSWQHLNLRSHCSKVFLFKTLFPAIMGSEVSKEKMDVALEDLRQSLDLMEEKFLQDKLFLISNRISLADVLAVVEVMQPLAVALDVLEGRPKLSAWRDRVKKELGEKLFEEAHERIRDSKGLQQKMQNNSTLEKLKPKYEKLFR</sequence>
<evidence type="ECO:0000256" key="7">
    <source>
        <dbReference type="ARBA" id="ARBA00047960"/>
    </source>
</evidence>
<evidence type="ECO:0000256" key="3">
    <source>
        <dbReference type="ARBA" id="ARBA00011738"/>
    </source>
</evidence>
<dbReference type="PROSITE" id="PS50405">
    <property type="entry name" value="GST_CTER"/>
    <property type="match status" value="1"/>
</dbReference>
<dbReference type="Bgee" id="ENSORLG00000018586">
    <property type="expression patterns" value="Expressed in intestine and 13 other cell types or tissues"/>
</dbReference>
<feature type="domain" description="GST C-terminal" evidence="9">
    <location>
        <begin position="89"/>
        <end position="221"/>
    </location>
</feature>
<protein>
    <recommendedName>
        <fullName evidence="4">glutathione transferase</fullName>
        <ecNumber evidence="4">2.5.1.18</ecNumber>
    </recommendedName>
</protein>
<dbReference type="CDD" id="cd03183">
    <property type="entry name" value="GST_C_Theta"/>
    <property type="match status" value="1"/>
</dbReference>
<evidence type="ECO:0000256" key="2">
    <source>
        <dbReference type="ARBA" id="ARBA00009899"/>
    </source>
</evidence>
<dbReference type="Pfam" id="PF00043">
    <property type="entry name" value="GST_C"/>
    <property type="match status" value="1"/>
</dbReference>
<evidence type="ECO:0000259" key="9">
    <source>
        <dbReference type="PROSITE" id="PS50405"/>
    </source>
</evidence>
<dbReference type="InterPro" id="IPR004045">
    <property type="entry name" value="Glutathione_S-Trfase_N"/>
</dbReference>
<comment type="similarity">
    <text evidence="2">Belongs to the GST superfamily. Theta family.</text>
</comment>
<dbReference type="SUPFAM" id="SSF47616">
    <property type="entry name" value="GST C-terminal domain-like"/>
    <property type="match status" value="1"/>
</dbReference>
<dbReference type="InterPro" id="IPR040077">
    <property type="entry name" value="GST_C_Theta"/>
</dbReference>
<dbReference type="Gene3D" id="3.40.30.10">
    <property type="entry name" value="Glutaredoxin"/>
    <property type="match status" value="1"/>
</dbReference>
<organism evidence="10 11">
    <name type="scientific">Oryzias latipes</name>
    <name type="common">Japanese rice fish</name>
    <name type="synonym">Japanese killifish</name>
    <dbReference type="NCBI Taxonomy" id="8090"/>
    <lineage>
        <taxon>Eukaryota</taxon>
        <taxon>Metazoa</taxon>
        <taxon>Chordata</taxon>
        <taxon>Craniata</taxon>
        <taxon>Vertebrata</taxon>
        <taxon>Euteleostomi</taxon>
        <taxon>Actinopterygii</taxon>
        <taxon>Neopterygii</taxon>
        <taxon>Teleostei</taxon>
        <taxon>Neoteleostei</taxon>
        <taxon>Acanthomorphata</taxon>
        <taxon>Ovalentaria</taxon>
        <taxon>Atherinomorphae</taxon>
        <taxon>Beloniformes</taxon>
        <taxon>Adrianichthyidae</taxon>
        <taxon>Oryziinae</taxon>
        <taxon>Oryzias</taxon>
    </lineage>
</organism>
<dbReference type="GO" id="GO:0006749">
    <property type="term" value="P:glutathione metabolic process"/>
    <property type="evidence" value="ECO:0000318"/>
    <property type="project" value="GO_Central"/>
</dbReference>
<dbReference type="PANTHER" id="PTHR43917">
    <property type="match status" value="1"/>
</dbReference>
<evidence type="ECO:0000313" key="11">
    <source>
        <dbReference type="Proteomes" id="UP000001038"/>
    </source>
</evidence>
<dbReference type="GO" id="GO:0005737">
    <property type="term" value="C:cytoplasm"/>
    <property type="evidence" value="ECO:0000318"/>
    <property type="project" value="GO_Central"/>
</dbReference>
<dbReference type="InterPro" id="IPR010987">
    <property type="entry name" value="Glutathione-S-Trfase_C-like"/>
</dbReference>
<evidence type="ECO:0000256" key="5">
    <source>
        <dbReference type="ARBA" id="ARBA00022490"/>
    </source>
</evidence>
<dbReference type="InterPro" id="IPR051369">
    <property type="entry name" value="GST_Theta"/>
</dbReference>
<comment type="subcellular location">
    <subcellularLocation>
        <location evidence="1">Cytoplasm</location>
    </subcellularLocation>
</comment>
<dbReference type="GeneTree" id="ENSGT00940000163205"/>
<dbReference type="InParanoid" id="A0A3B3H9K9"/>
<dbReference type="InterPro" id="IPR040079">
    <property type="entry name" value="Glutathione_S-Trfase"/>
</dbReference>
<evidence type="ECO:0000313" key="10">
    <source>
        <dbReference type="Ensembl" id="ENSORLP00000027908.1"/>
    </source>
</evidence>
<dbReference type="FunCoup" id="A0A3B3H9K9">
    <property type="interactions" value="872"/>
</dbReference>
<reference evidence="10 11" key="1">
    <citation type="journal article" date="2007" name="Nature">
        <title>The medaka draft genome and insights into vertebrate genome evolution.</title>
        <authorList>
            <person name="Kasahara M."/>
            <person name="Naruse K."/>
            <person name="Sasaki S."/>
            <person name="Nakatani Y."/>
            <person name="Qu W."/>
            <person name="Ahsan B."/>
            <person name="Yamada T."/>
            <person name="Nagayasu Y."/>
            <person name="Doi K."/>
            <person name="Kasai Y."/>
            <person name="Jindo T."/>
            <person name="Kobayashi D."/>
            <person name="Shimada A."/>
            <person name="Toyoda A."/>
            <person name="Kuroki Y."/>
            <person name="Fujiyama A."/>
            <person name="Sasaki T."/>
            <person name="Shimizu A."/>
            <person name="Asakawa S."/>
            <person name="Shimizu N."/>
            <person name="Hashimoto S."/>
            <person name="Yang J."/>
            <person name="Lee Y."/>
            <person name="Matsushima K."/>
            <person name="Sugano S."/>
            <person name="Sakaizumi M."/>
            <person name="Narita T."/>
            <person name="Ohishi K."/>
            <person name="Haga S."/>
            <person name="Ohta F."/>
            <person name="Nomoto H."/>
            <person name="Nogata K."/>
            <person name="Morishita T."/>
            <person name="Endo T."/>
            <person name="Shin-I T."/>
            <person name="Takeda H."/>
            <person name="Morishita S."/>
            <person name="Kohara Y."/>
        </authorList>
    </citation>
    <scope>NUCLEOTIDE SEQUENCE [LARGE SCALE GENOMIC DNA]</scope>
    <source>
        <strain evidence="10 11">Hd-rR</strain>
    </source>
</reference>
<accession>A0A3B3H9K9</accession>
<dbReference type="SUPFAM" id="SSF52833">
    <property type="entry name" value="Thioredoxin-like"/>
    <property type="match status" value="1"/>
</dbReference>
<comment type="catalytic activity">
    <reaction evidence="7">
        <text>RX + glutathione = an S-substituted glutathione + a halide anion + H(+)</text>
        <dbReference type="Rhea" id="RHEA:16437"/>
        <dbReference type="ChEBI" id="CHEBI:15378"/>
        <dbReference type="ChEBI" id="CHEBI:16042"/>
        <dbReference type="ChEBI" id="CHEBI:17792"/>
        <dbReference type="ChEBI" id="CHEBI:57925"/>
        <dbReference type="ChEBI" id="CHEBI:90779"/>
        <dbReference type="EC" id="2.5.1.18"/>
    </reaction>
</comment>
<dbReference type="EC" id="2.5.1.18" evidence="4"/>
<dbReference type="PANTHER" id="PTHR43917:SF9">
    <property type="entry name" value="GLUTATHIONE S-TRANSFERASE THETA-1"/>
    <property type="match status" value="1"/>
</dbReference>
<dbReference type="SFLD" id="SFLDG00358">
    <property type="entry name" value="Main_(cytGST)"/>
    <property type="match status" value="1"/>
</dbReference>
<evidence type="ECO:0000256" key="1">
    <source>
        <dbReference type="ARBA" id="ARBA00004496"/>
    </source>
</evidence>
<dbReference type="STRING" id="8090.ENSORLP00000027908"/>
<keyword evidence="5" id="KW-0963">Cytoplasm</keyword>
<dbReference type="Pfam" id="PF02798">
    <property type="entry name" value="GST_N"/>
    <property type="match status" value="1"/>
</dbReference>
<evidence type="ECO:0000256" key="6">
    <source>
        <dbReference type="ARBA" id="ARBA00022679"/>
    </source>
</evidence>
<dbReference type="AlphaFoldDB" id="A0A3B3H9K9"/>
<comment type="subunit">
    <text evidence="3">Homodimer.</text>
</comment>
<dbReference type="Proteomes" id="UP000001038">
    <property type="component" value="Chromosome 9"/>
</dbReference>
<proteinExistence type="inferred from homology"/>
<dbReference type="SFLD" id="SFLDS00019">
    <property type="entry name" value="Glutathione_Transferase_(cytos"/>
    <property type="match status" value="1"/>
</dbReference>
<dbReference type="Ensembl" id="ENSORLT00000031656.1">
    <property type="protein sequence ID" value="ENSORLP00000027908.1"/>
    <property type="gene ID" value="ENSORLG00000018586.2"/>
</dbReference>
<dbReference type="InterPro" id="IPR004046">
    <property type="entry name" value="GST_C"/>
</dbReference>
<evidence type="ECO:0000259" key="8">
    <source>
        <dbReference type="PROSITE" id="PS50404"/>
    </source>
</evidence>
<keyword evidence="11" id="KW-1185">Reference proteome</keyword>
<dbReference type="GO" id="GO:0004364">
    <property type="term" value="F:glutathione transferase activity"/>
    <property type="evidence" value="ECO:0000318"/>
    <property type="project" value="GO_Central"/>
</dbReference>
<evidence type="ECO:0000256" key="4">
    <source>
        <dbReference type="ARBA" id="ARBA00012452"/>
    </source>
</evidence>
<dbReference type="InterPro" id="IPR036282">
    <property type="entry name" value="Glutathione-S-Trfase_C_sf"/>
</dbReference>
<feature type="domain" description="GST N-terminal" evidence="8">
    <location>
        <begin position="2"/>
        <end position="83"/>
    </location>
</feature>
<reference evidence="10" key="3">
    <citation type="submission" date="2025-09" db="UniProtKB">
        <authorList>
            <consortium name="Ensembl"/>
        </authorList>
    </citation>
    <scope>IDENTIFICATION</scope>
    <source>
        <strain evidence="10">Hd-rR</strain>
    </source>
</reference>
<dbReference type="InterPro" id="IPR036249">
    <property type="entry name" value="Thioredoxin-like_sf"/>
</dbReference>
<dbReference type="Gene3D" id="1.20.1050.10">
    <property type="match status" value="1"/>
</dbReference>
<dbReference type="FunFam" id="3.40.30.10:FF:000176">
    <property type="entry name" value="Glutathione S-transferase theta-1"/>
    <property type="match status" value="1"/>
</dbReference>